<proteinExistence type="predicted"/>
<dbReference type="Proteomes" id="UP001321542">
    <property type="component" value="Chromosome"/>
</dbReference>
<evidence type="ECO:0000256" key="1">
    <source>
        <dbReference type="SAM" id="MobiDB-lite"/>
    </source>
</evidence>
<evidence type="ECO:0000313" key="3">
    <source>
        <dbReference type="Proteomes" id="UP001321542"/>
    </source>
</evidence>
<accession>A0ABM7EZN9</accession>
<feature type="compositionally biased region" description="Polar residues" evidence="1">
    <location>
        <begin position="52"/>
        <end position="70"/>
    </location>
</feature>
<evidence type="ECO:0000313" key="2">
    <source>
        <dbReference type="EMBL" id="BBC28881.1"/>
    </source>
</evidence>
<dbReference type="EMBL" id="AP018448">
    <property type="protein sequence ID" value="BBC28881.1"/>
    <property type="molecule type" value="Genomic_DNA"/>
</dbReference>
<feature type="region of interest" description="Disordered" evidence="1">
    <location>
        <begin position="49"/>
        <end position="76"/>
    </location>
</feature>
<name>A0ABM7EZN9_9ACTN</name>
<protein>
    <submittedName>
        <fullName evidence="2">Uncharacterized protein</fullName>
    </submittedName>
</protein>
<reference evidence="2 3" key="2">
    <citation type="journal article" date="2023" name="ChemBioChem">
        <title>Acyltransferase Domain Exchange between Two Independent Type I Polyketide Synthases in the Same Producer Strain of Macrolide Antibiotics.</title>
        <authorList>
            <person name="Kudo F."/>
            <person name="Kishikawa K."/>
            <person name="Tsuboi K."/>
            <person name="Kido T."/>
            <person name="Usui T."/>
            <person name="Hashimoto J."/>
            <person name="Shin-Ya K."/>
            <person name="Miyanaga A."/>
            <person name="Eguchi T."/>
        </authorList>
    </citation>
    <scope>NUCLEOTIDE SEQUENCE [LARGE SCALE GENOMIC DNA]</scope>
    <source>
        <strain evidence="2 3">A-8890</strain>
    </source>
</reference>
<sequence>MAATSRAPWRLGDAAVEIEPMRSYGGANPSGKEDLFTVSEALRMYGRRTLTPHPTTINSISRKTSQNTDYADQMPV</sequence>
<reference evidence="2 3" key="1">
    <citation type="journal article" date="2010" name="ChemBioChem">
        <title>Cloning and characterization of the biosynthetic gene cluster of 16-membered macrolide antibiotic FD-891: involvement of a dual functional cytochrome P450 monooxygenase catalyzing epoxidation and hydroxylation.</title>
        <authorList>
            <person name="Kudo F."/>
            <person name="Motegi A."/>
            <person name="Mizoue K."/>
            <person name="Eguchi T."/>
        </authorList>
    </citation>
    <scope>NUCLEOTIDE SEQUENCE [LARGE SCALE GENOMIC DNA]</scope>
    <source>
        <strain evidence="2 3">A-8890</strain>
    </source>
</reference>
<keyword evidence="3" id="KW-1185">Reference proteome</keyword>
<gene>
    <name evidence="2" type="ORF">SGFS_001720</name>
</gene>
<organism evidence="2 3">
    <name type="scientific">Streptomyces graminofaciens</name>
    <dbReference type="NCBI Taxonomy" id="68212"/>
    <lineage>
        <taxon>Bacteria</taxon>
        <taxon>Bacillati</taxon>
        <taxon>Actinomycetota</taxon>
        <taxon>Actinomycetes</taxon>
        <taxon>Kitasatosporales</taxon>
        <taxon>Streptomycetaceae</taxon>
        <taxon>Streptomyces</taxon>
    </lineage>
</organism>